<dbReference type="PROSITE" id="PS00018">
    <property type="entry name" value="EF_HAND_1"/>
    <property type="match status" value="1"/>
</dbReference>
<feature type="domain" description="EF-hand" evidence="8">
    <location>
        <begin position="1544"/>
        <end position="1572"/>
    </location>
</feature>
<dbReference type="Gene3D" id="1.10.287.70">
    <property type="match status" value="2"/>
</dbReference>
<gene>
    <name evidence="9" type="ORF">PBRA_003307</name>
</gene>
<dbReference type="STRING" id="37360.A0A0G4J817"/>
<feature type="domain" description="EF-hand" evidence="8">
    <location>
        <begin position="1581"/>
        <end position="1609"/>
    </location>
</feature>
<keyword evidence="3" id="KW-0106">Calcium</keyword>
<feature type="transmembrane region" description="Helical" evidence="7">
    <location>
        <begin position="1394"/>
        <end position="1413"/>
    </location>
</feature>
<evidence type="ECO:0000256" key="1">
    <source>
        <dbReference type="ARBA" id="ARBA00004141"/>
    </source>
</evidence>
<dbReference type="OrthoDB" id="416585at2759"/>
<dbReference type="GO" id="GO:0005509">
    <property type="term" value="F:calcium ion binding"/>
    <property type="evidence" value="ECO:0007669"/>
    <property type="project" value="InterPro"/>
</dbReference>
<feature type="compositionally biased region" description="Polar residues" evidence="6">
    <location>
        <begin position="310"/>
        <end position="327"/>
    </location>
</feature>
<dbReference type="EMBL" id="CDSF01000155">
    <property type="protein sequence ID" value="CEP03700.1"/>
    <property type="molecule type" value="Genomic_DNA"/>
</dbReference>
<evidence type="ECO:0000256" key="6">
    <source>
        <dbReference type="SAM" id="MobiDB-lite"/>
    </source>
</evidence>
<keyword evidence="2 7" id="KW-0812">Transmembrane</keyword>
<feature type="region of interest" description="Disordered" evidence="6">
    <location>
        <begin position="1"/>
        <end position="36"/>
    </location>
</feature>
<proteinExistence type="predicted"/>
<dbReference type="Pfam" id="PF00520">
    <property type="entry name" value="Ion_trans"/>
    <property type="match status" value="2"/>
</dbReference>
<dbReference type="Proteomes" id="UP000039324">
    <property type="component" value="Unassembled WGS sequence"/>
</dbReference>
<evidence type="ECO:0000256" key="2">
    <source>
        <dbReference type="ARBA" id="ARBA00022692"/>
    </source>
</evidence>
<feature type="transmembrane region" description="Helical" evidence="7">
    <location>
        <begin position="1670"/>
        <end position="1691"/>
    </location>
</feature>
<feature type="transmembrane region" description="Helical" evidence="7">
    <location>
        <begin position="804"/>
        <end position="827"/>
    </location>
</feature>
<evidence type="ECO:0000313" key="10">
    <source>
        <dbReference type="Proteomes" id="UP000039324"/>
    </source>
</evidence>
<dbReference type="GO" id="GO:0005216">
    <property type="term" value="F:monoatomic ion channel activity"/>
    <property type="evidence" value="ECO:0007669"/>
    <property type="project" value="InterPro"/>
</dbReference>
<feature type="transmembrane region" description="Helical" evidence="7">
    <location>
        <begin position="1497"/>
        <end position="1522"/>
    </location>
</feature>
<dbReference type="Gene3D" id="1.10.238.10">
    <property type="entry name" value="EF-hand"/>
    <property type="match status" value="1"/>
</dbReference>
<dbReference type="PANTHER" id="PTHR46726">
    <property type="entry name" value="TWO PORE CHANNEL 3"/>
    <property type="match status" value="1"/>
</dbReference>
<feature type="transmembrane region" description="Helical" evidence="7">
    <location>
        <begin position="1712"/>
        <end position="1734"/>
    </location>
</feature>
<keyword evidence="10" id="KW-1185">Reference proteome</keyword>
<evidence type="ECO:0000313" key="9">
    <source>
        <dbReference type="EMBL" id="CEP03700.1"/>
    </source>
</evidence>
<dbReference type="SMART" id="SM00054">
    <property type="entry name" value="EFh"/>
    <property type="match status" value="2"/>
</dbReference>
<dbReference type="CDD" id="cd00051">
    <property type="entry name" value="EFh"/>
    <property type="match status" value="1"/>
</dbReference>
<dbReference type="Pfam" id="PF13499">
    <property type="entry name" value="EF-hand_7"/>
    <property type="match status" value="1"/>
</dbReference>
<keyword evidence="4 7" id="KW-1133">Transmembrane helix</keyword>
<comment type="subcellular location">
    <subcellularLocation>
        <location evidence="1">Membrane</location>
        <topology evidence="1">Multi-pass membrane protein</topology>
    </subcellularLocation>
</comment>
<reference evidence="9 10" key="1">
    <citation type="submission" date="2015-02" db="EMBL/GenBank/DDBJ databases">
        <authorList>
            <person name="Chooi Y.-H."/>
        </authorList>
    </citation>
    <scope>NUCLEOTIDE SEQUENCE [LARGE SCALE GENOMIC DNA]</scope>
    <source>
        <strain evidence="9">E3</strain>
    </source>
</reference>
<evidence type="ECO:0000256" key="4">
    <source>
        <dbReference type="ARBA" id="ARBA00022989"/>
    </source>
</evidence>
<keyword evidence="5 7" id="KW-0472">Membrane</keyword>
<accession>A0A0G4J817</accession>
<feature type="transmembrane region" description="Helical" evidence="7">
    <location>
        <begin position="1646"/>
        <end position="1664"/>
    </location>
</feature>
<dbReference type="GO" id="GO:0016020">
    <property type="term" value="C:membrane"/>
    <property type="evidence" value="ECO:0007669"/>
    <property type="project" value="UniProtKB-SubCell"/>
</dbReference>
<evidence type="ECO:0000256" key="7">
    <source>
        <dbReference type="SAM" id="Phobius"/>
    </source>
</evidence>
<name>A0A0G4J817_PLABS</name>
<protein>
    <recommendedName>
        <fullName evidence="8">EF-hand domain-containing protein</fullName>
    </recommendedName>
</protein>
<dbReference type="InterPro" id="IPR011992">
    <property type="entry name" value="EF-hand-dom_pair"/>
</dbReference>
<feature type="transmembrane region" description="Helical" evidence="7">
    <location>
        <begin position="1814"/>
        <end position="1835"/>
    </location>
</feature>
<feature type="region of interest" description="Disordered" evidence="6">
    <location>
        <begin position="310"/>
        <end position="343"/>
    </location>
</feature>
<feature type="transmembrane region" description="Helical" evidence="7">
    <location>
        <begin position="1289"/>
        <end position="1313"/>
    </location>
</feature>
<feature type="transmembrane region" description="Helical" evidence="7">
    <location>
        <begin position="878"/>
        <end position="900"/>
    </location>
</feature>
<sequence length="1903" mass="209945">MLPEAGRPVAGGSTTEGRRRQSVVARQQRRRCKSGEWGYRPRALSIIGEDDGENDMADGAKMAAIDDAGSVYRTTNHTRSVSDVSALVQQYGSSGRSSATHAHDDSSDEDMSDIEEEIEVDSTNEVINPNDGTRQSTATTNLFGSLRDAVTTSVRMAMESRLTVRREQKRIFESLQKSVGQTAMLQRALANTVDSSSRQGQSFANVTVQSVFETKNFRQCLQHPNLKPLAILEVKRLWCALMFLIEEKNVEAFLRSYSPLESKAEPTTMSWQRTHRFSHSIGGDLFQKAGKTSEAPTLEGLFRQQTLRSTVTRAQQQSHGRSASVQIKTRRSQPSHPVSPRGNLANLEYRRASVVETPTVIDPRGFNAIAIDAVVTPEFRASEASRFRKVYDIVFQKEIERSSRNLLLPSVIRVLPHEKRIYKNLCAFLYACMDNEEAELKYLMRLTHSALGYLRSIEAFSSSRDSKGFLNKIDNLLAPLLYRELPGNDEHGPAGQSTMAASSITVAGSVSVTRGGSTTTLGTHCPIRADRKQKKQTETVTKDTKSGHRILCAAFLLLIVGFAAVLLTWVWIYPTSIGSALKLYTEQVAARVTSLLETESILADVAMQFPLRPVDTWISTKQPPQLLFAQLSRILTAVPLSSAAWVASSSGYVCAIAQGDKSLGPSIIVYDAASGICLYKGTSSTAVPNSACQSGIPSGNHGNFTSVGTVGGILGISRVMPAVSPSGRNVTIGVHLGSDLIESSLSSFGLLPSTLVRVSSLSLDLASCNTATGSSNDVFSEDSFSAINAKVTATIPSPLACVPWTTIVALSLTSCLVVALAFVWLLTSPAAPTASSRFSSDVNLFASRSLNFDLHGTPPGTPTEKLPVGSGWQFRSTAIALVSFALTTAACLSIAFVVHIGSNLCLDEIADATLSQMGFVISERIRLMREPPAIATASIALLARSAQSSLSVDTMYRWTSFALTALAIRSSNIHLASAVTMTDRFGSNVIGTVFSAVNDSATEPVTIQRDLNPSAQDWFRSSTLDTGHWTSPRTLVSGELVFTRSQTISQNSTIVCIDFDSSTAQTLLQILTPPSWGTMQIERGRTGTVLVRDPTGDAFEQQGPPVQGQIQSVSVDRIVVANYDTLAVRVTLPDASVDDSAWMAVATASARSTLGDYKRVELMAWIIVIGIVVIIGFIAMSSLSTWEKRMMPRDTTMSGLGKEKLSPAALEEHKARIKKQIVAASAQSWRRKRASRRDTQEENDQPLDYDEIQAHVSERAVGHIRDSLHDRNILTVCELEAREGGEVDIAMYLIFSNSISRLLLYAAIAVHIGLQLVEPATQKALANWGPSPFVVAIEGVCLAIESAYMVTQFRFKYFAKAMDNCLVETAIAADIALCVVLILCAVDWMLSATISFSFEYAFPLRPFIPFLFSRDLRTALLLFGRAIVQAADTLILWLSTLFMFAIAGVVMFRDSINVGQYVSSFANIRDSFTTIFVFASTEDNYGDVVYPAFDLHYWYILFFVFLWVFGVFFVLAVVVGYFQFEFSNHQVEVLQQQTMLGRTGLVAAFILIDIDESGGISVDEFRQFVSGCCDGPQSRALLVKAFETLDTNQDGQMDLYEFVTGMEKLKLHRLLRRDKPSRSNVKWRVWMRENVFQARSDWWRKLIEVLLLVELLAASLYGLYSPIQHIDAVCHTLLLLFVVEMAAKLVVYGIDEYMWYTNFNSSMFERRLDVIVVATSFFGFLLTRLIQLYYHGTPFSVWNYLPGPHENMLRLLQLLPLLRIFSQVKVLRRVIVSFLRSASVFFNLLVLLLLIIDVYAAVGVFLFAGRIGNAITISAGFNSYGVALISLFQCLVQQDWHFIMYSSIVSTSWFAAIYFMSFVFLCSTLFTNLFLGVVISVFSRVFQQKRFSNADLMRAALES</sequence>
<dbReference type="SUPFAM" id="SSF47473">
    <property type="entry name" value="EF-hand"/>
    <property type="match status" value="1"/>
</dbReference>
<feature type="transmembrane region" description="Helical" evidence="7">
    <location>
        <begin position="1365"/>
        <end position="1388"/>
    </location>
</feature>
<evidence type="ECO:0000256" key="5">
    <source>
        <dbReference type="ARBA" id="ARBA00023136"/>
    </source>
</evidence>
<dbReference type="SUPFAM" id="SSF81324">
    <property type="entry name" value="Voltage-gated potassium channels"/>
    <property type="match status" value="1"/>
</dbReference>
<feature type="transmembrane region" description="Helical" evidence="7">
    <location>
        <begin position="550"/>
        <end position="572"/>
    </location>
</feature>
<evidence type="ECO:0000259" key="8">
    <source>
        <dbReference type="SMART" id="SM00054"/>
    </source>
</evidence>
<organism evidence="9 10">
    <name type="scientific">Plasmodiophora brassicae</name>
    <name type="common">Clubroot disease agent</name>
    <dbReference type="NCBI Taxonomy" id="37360"/>
    <lineage>
        <taxon>Eukaryota</taxon>
        <taxon>Sar</taxon>
        <taxon>Rhizaria</taxon>
        <taxon>Endomyxa</taxon>
        <taxon>Phytomyxea</taxon>
        <taxon>Plasmodiophorida</taxon>
        <taxon>Plasmodiophoridae</taxon>
        <taxon>Plasmodiophora</taxon>
    </lineage>
</organism>
<dbReference type="PANTHER" id="PTHR46726:SF1">
    <property type="entry name" value="TWO-PORE CALCIUM CHANNEL 3"/>
    <property type="match status" value="1"/>
</dbReference>
<feature type="transmembrane region" description="Helical" evidence="7">
    <location>
        <begin position="1333"/>
        <end position="1353"/>
    </location>
</feature>
<feature type="transmembrane region" description="Helical" evidence="7">
    <location>
        <begin position="1434"/>
        <end position="1452"/>
    </location>
</feature>
<dbReference type="InterPro" id="IPR005821">
    <property type="entry name" value="Ion_trans_dom"/>
</dbReference>
<evidence type="ECO:0000256" key="3">
    <source>
        <dbReference type="ARBA" id="ARBA00022837"/>
    </source>
</evidence>
<feature type="transmembrane region" description="Helical" evidence="7">
    <location>
        <begin position="1784"/>
        <end position="1808"/>
    </location>
</feature>
<dbReference type="InterPro" id="IPR018247">
    <property type="entry name" value="EF_Hand_1_Ca_BS"/>
</dbReference>
<feature type="transmembrane region" description="Helical" evidence="7">
    <location>
        <begin position="1162"/>
        <end position="1183"/>
    </location>
</feature>
<dbReference type="InterPro" id="IPR002048">
    <property type="entry name" value="EF_hand_dom"/>
</dbReference>
<feature type="region of interest" description="Disordered" evidence="6">
    <location>
        <begin position="91"/>
        <end position="113"/>
    </location>
</feature>